<sequence length="424" mass="48845">MDYSHYYGQPAAYNTQSQDYQQYQDKFQWRQLAPEYIQHKEHYSYHPANYNMQSHNYQQYSDTLQWRQLDPAYIQCGRKDNRPSKPVTKKPLDPTLLLNGVIIWVYEQSPDKWGVPAKPFICCRTSGGHICTQRELNDGGYNHPFLVLDHYQNPESREEGDIILDIVPITSFGGKSILQTYSDFTHCKRMNSLPIEFNLSRKQDRLRENELLDRLQKPLLGLESGPTSRQLFVEVNHIYRVSVKQVHAYSAKKSEISKYVRLNKEGYDEVRSKFVLPTDEKIFGKRIETRPHTSQLTPKMGEAPLLKRAGFYPVGFNWGQAGRPITPELDETSLEQPMAFNPLACEFVPSPPVSEDDRSSSSGSESEADLPPLEFSPPSEPMLPTSSCESNPRCHCQSDNDMCLFCDTELKHDLRNFLAKALFM</sequence>
<feature type="compositionally biased region" description="Low complexity" evidence="1">
    <location>
        <begin position="360"/>
        <end position="373"/>
    </location>
</feature>
<dbReference type="EMBL" id="JAPEIS010000014">
    <property type="protein sequence ID" value="KAJ8059566.1"/>
    <property type="molecule type" value="Genomic_DNA"/>
</dbReference>
<organism evidence="2 3">
    <name type="scientific">Sclerotinia nivalis</name>
    <dbReference type="NCBI Taxonomy" id="352851"/>
    <lineage>
        <taxon>Eukaryota</taxon>
        <taxon>Fungi</taxon>
        <taxon>Dikarya</taxon>
        <taxon>Ascomycota</taxon>
        <taxon>Pezizomycotina</taxon>
        <taxon>Leotiomycetes</taxon>
        <taxon>Helotiales</taxon>
        <taxon>Sclerotiniaceae</taxon>
        <taxon>Sclerotinia</taxon>
    </lineage>
</organism>
<name>A0A9X0DDK2_9HELO</name>
<feature type="region of interest" description="Disordered" evidence="1">
    <location>
        <begin position="351"/>
        <end position="391"/>
    </location>
</feature>
<evidence type="ECO:0000313" key="2">
    <source>
        <dbReference type="EMBL" id="KAJ8059566.1"/>
    </source>
</evidence>
<dbReference type="AlphaFoldDB" id="A0A9X0DDK2"/>
<evidence type="ECO:0000313" key="3">
    <source>
        <dbReference type="Proteomes" id="UP001152300"/>
    </source>
</evidence>
<comment type="caution">
    <text evidence="2">The sequence shown here is derived from an EMBL/GenBank/DDBJ whole genome shotgun (WGS) entry which is preliminary data.</text>
</comment>
<evidence type="ECO:0000256" key="1">
    <source>
        <dbReference type="SAM" id="MobiDB-lite"/>
    </source>
</evidence>
<accession>A0A9X0DDK2</accession>
<gene>
    <name evidence="2" type="ORF">OCU04_011222</name>
</gene>
<dbReference type="OrthoDB" id="3537171at2759"/>
<keyword evidence="3" id="KW-1185">Reference proteome</keyword>
<protein>
    <submittedName>
        <fullName evidence="2">Uncharacterized protein</fullName>
    </submittedName>
</protein>
<dbReference type="Proteomes" id="UP001152300">
    <property type="component" value="Unassembled WGS sequence"/>
</dbReference>
<reference evidence="2" key="1">
    <citation type="submission" date="2022-11" db="EMBL/GenBank/DDBJ databases">
        <title>Genome Resource of Sclerotinia nivalis Strain SnTB1, a Plant Pathogen Isolated from American Ginseng.</title>
        <authorList>
            <person name="Fan S."/>
        </authorList>
    </citation>
    <scope>NUCLEOTIDE SEQUENCE</scope>
    <source>
        <strain evidence="2">SnTB1</strain>
    </source>
</reference>
<proteinExistence type="predicted"/>